<proteinExistence type="predicted"/>
<dbReference type="AlphaFoldDB" id="A6JDV8"/>
<name>A6JDV8_RAT</name>
<organism evidence="1 2">
    <name type="scientific">Rattus norvegicus</name>
    <name type="common">Rat</name>
    <dbReference type="NCBI Taxonomy" id="10116"/>
    <lineage>
        <taxon>Eukaryota</taxon>
        <taxon>Metazoa</taxon>
        <taxon>Chordata</taxon>
        <taxon>Craniata</taxon>
        <taxon>Vertebrata</taxon>
        <taxon>Euteleostomi</taxon>
        <taxon>Mammalia</taxon>
        <taxon>Eutheria</taxon>
        <taxon>Euarchontoglires</taxon>
        <taxon>Glires</taxon>
        <taxon>Rodentia</taxon>
        <taxon>Myomorpha</taxon>
        <taxon>Muroidea</taxon>
        <taxon>Muridae</taxon>
        <taxon>Murinae</taxon>
        <taxon>Rattus</taxon>
    </lineage>
</organism>
<dbReference type="Proteomes" id="UP000234681">
    <property type="component" value="Chromosome 6"/>
</dbReference>
<dbReference type="InterPro" id="IPR036188">
    <property type="entry name" value="FAD/NAD-bd_sf"/>
</dbReference>
<reference evidence="2" key="1">
    <citation type="submission" date="2005-09" db="EMBL/GenBank/DDBJ databases">
        <authorList>
            <person name="Mural R.J."/>
            <person name="Li P.W."/>
            <person name="Adams M.D."/>
            <person name="Amanatides P.G."/>
            <person name="Baden-Tillson H."/>
            <person name="Barnstead M."/>
            <person name="Chin S.H."/>
            <person name="Dew I."/>
            <person name="Evans C.A."/>
            <person name="Ferriera S."/>
            <person name="Flanigan M."/>
            <person name="Fosler C."/>
            <person name="Glodek A."/>
            <person name="Gu Z."/>
            <person name="Holt R.A."/>
            <person name="Jennings D."/>
            <person name="Kraft C.L."/>
            <person name="Lu F."/>
            <person name="Nguyen T."/>
            <person name="Nusskern D.R."/>
            <person name="Pfannkoch C.M."/>
            <person name="Sitter C."/>
            <person name="Sutton G.G."/>
            <person name="Venter J.C."/>
            <person name="Wang Z."/>
            <person name="Woodage T."/>
            <person name="Zheng X.H."/>
            <person name="Zhong F."/>
        </authorList>
    </citation>
    <scope>NUCLEOTIDE SEQUENCE [LARGE SCALE GENOMIC DNA]</scope>
    <source>
        <strain>BN</strain>
        <strain evidence="2">Sprague-Dawley</strain>
    </source>
</reference>
<protein>
    <submittedName>
        <fullName evidence="1">RCG20705, isoform CRA_e</fullName>
    </submittedName>
</protein>
<gene>
    <name evidence="1" type="ORF">rCG_20705</name>
</gene>
<dbReference type="InterPro" id="IPR051205">
    <property type="entry name" value="UbiH/COQ6_monooxygenase"/>
</dbReference>
<evidence type="ECO:0000313" key="2">
    <source>
        <dbReference type="Proteomes" id="UP000234681"/>
    </source>
</evidence>
<sequence>MGFGDISSLIHYLSTAAFNGKDLGSMSHLTGYETDRQRHNTALLAATDLLKRLYSTSTTPLVLLRTWGLQATNAVSPLKEQIMAFASR</sequence>
<evidence type="ECO:0000313" key="1">
    <source>
        <dbReference type="EMBL" id="EDL81502.1"/>
    </source>
</evidence>
<dbReference type="EMBL" id="CH473982">
    <property type="protein sequence ID" value="EDL81502.1"/>
    <property type="molecule type" value="Genomic_DNA"/>
</dbReference>
<dbReference type="PANTHER" id="PTHR43876">
    <property type="entry name" value="UBIQUINONE BIOSYNTHESIS MONOOXYGENASE COQ6, MITOCHONDRIAL"/>
    <property type="match status" value="1"/>
</dbReference>
<accession>A6JDV8</accession>
<dbReference type="Gene3D" id="3.50.50.60">
    <property type="entry name" value="FAD/NAD(P)-binding domain"/>
    <property type="match status" value="1"/>
</dbReference>
<dbReference type="PANTHER" id="PTHR43876:SF7">
    <property type="entry name" value="UBIQUINONE BIOSYNTHESIS MONOOXYGENASE COQ6, MITOCHONDRIAL"/>
    <property type="match status" value="1"/>
</dbReference>